<accession>A0A2G1XJG6</accession>
<name>A0A2G1XJG6_STRCJ</name>
<reference evidence="3 4" key="1">
    <citation type="journal article" date="2017" name="Biochemistry">
        <title>Identification of the Biosynthetic Pathway for the Antibiotic Bicyclomycin.</title>
        <authorList>
            <person name="Patteson J."/>
            <person name="Cai W."/>
            <person name="Johnson R.A."/>
            <person name="Santa Maria K."/>
            <person name="Li B."/>
        </authorList>
    </citation>
    <scope>NUCLEOTIDE SEQUENCE [LARGE SCALE GENOMIC DNA]</scope>
    <source>
        <strain evidence="3 4">ATCC 21532</strain>
    </source>
</reference>
<dbReference type="InterPro" id="IPR004176">
    <property type="entry name" value="Clp_R_N"/>
</dbReference>
<dbReference type="Gene3D" id="1.10.1780.10">
    <property type="entry name" value="Clp, N-terminal domain"/>
    <property type="match status" value="2"/>
</dbReference>
<dbReference type="AlphaFoldDB" id="A0A2G1XJG6"/>
<feature type="domain" description="Clp R" evidence="2">
    <location>
        <begin position="2"/>
        <end position="188"/>
    </location>
</feature>
<gene>
    <name evidence="3" type="ORF">BLA24_13710</name>
</gene>
<evidence type="ECO:0000313" key="4">
    <source>
        <dbReference type="Proteomes" id="UP000222531"/>
    </source>
</evidence>
<dbReference type="EMBL" id="NHZO01000146">
    <property type="protein sequence ID" value="PHQ51392.1"/>
    <property type="molecule type" value="Genomic_DNA"/>
</dbReference>
<dbReference type="Pfam" id="PF02861">
    <property type="entry name" value="Clp_N"/>
    <property type="match status" value="2"/>
</dbReference>
<dbReference type="OrthoDB" id="3628183at2"/>
<dbReference type="Proteomes" id="UP000222531">
    <property type="component" value="Unassembled WGS sequence"/>
</dbReference>
<keyword evidence="4" id="KW-1185">Reference proteome</keyword>
<protein>
    <submittedName>
        <fullName evidence="3">Peptidase</fullName>
    </submittedName>
</protein>
<comment type="caution">
    <text evidence="3">The sequence shown here is derived from an EMBL/GenBank/DDBJ whole genome shotgun (WGS) entry which is preliminary data.</text>
</comment>
<sequence>MLERFTKSAREVVEGAAGRAERAGAVTEEHLLLALLDLEGTRAAFALAALGVHRRREALEGALDEIRRRGGISRAEAEALAGLGIDVAEIVARVEDAHGRGALATGRTPRRRWSAGRQPFTREAKAVLERSLRAALARGDRHIGDEHILLALAAGPGVVADVLTEYGASQADVERVLGNGGEGRARTG</sequence>
<dbReference type="SUPFAM" id="SSF81923">
    <property type="entry name" value="Double Clp-N motif"/>
    <property type="match status" value="2"/>
</dbReference>
<evidence type="ECO:0000256" key="1">
    <source>
        <dbReference type="PROSITE-ProRule" id="PRU01251"/>
    </source>
</evidence>
<keyword evidence="1" id="KW-0677">Repeat</keyword>
<organism evidence="3 4">
    <name type="scientific">Streptomyces cinnamoneus</name>
    <name type="common">Streptoverticillium cinnamoneum</name>
    <dbReference type="NCBI Taxonomy" id="53446"/>
    <lineage>
        <taxon>Bacteria</taxon>
        <taxon>Bacillati</taxon>
        <taxon>Actinomycetota</taxon>
        <taxon>Actinomycetes</taxon>
        <taxon>Kitasatosporales</taxon>
        <taxon>Streptomycetaceae</taxon>
        <taxon>Streptomyces</taxon>
        <taxon>Streptomyces cinnamoneus group</taxon>
    </lineage>
</organism>
<evidence type="ECO:0000313" key="3">
    <source>
        <dbReference type="EMBL" id="PHQ51392.1"/>
    </source>
</evidence>
<dbReference type="InterPro" id="IPR036628">
    <property type="entry name" value="Clp_N_dom_sf"/>
</dbReference>
<evidence type="ECO:0000259" key="2">
    <source>
        <dbReference type="PROSITE" id="PS51903"/>
    </source>
</evidence>
<dbReference type="PROSITE" id="PS51903">
    <property type="entry name" value="CLP_R"/>
    <property type="match status" value="1"/>
</dbReference>
<proteinExistence type="predicted"/>
<dbReference type="RefSeq" id="WP_099199261.1">
    <property type="nucleotide sequence ID" value="NZ_JBIRXA010000002.1"/>
</dbReference>